<dbReference type="AlphaFoldDB" id="A0A0R2GUF7"/>
<dbReference type="Proteomes" id="UP000051639">
    <property type="component" value="Unassembled WGS sequence"/>
</dbReference>
<dbReference type="EMBL" id="JQBA01000020">
    <property type="protein sequence ID" value="KRN44184.1"/>
    <property type="molecule type" value="Genomic_DNA"/>
</dbReference>
<keyword evidence="3" id="KW-1185">Reference proteome</keyword>
<evidence type="ECO:0000313" key="3">
    <source>
        <dbReference type="Proteomes" id="UP000051639"/>
    </source>
</evidence>
<proteinExistence type="predicted"/>
<name>A0A0R2GUF7_9LACO</name>
<dbReference type="InterPro" id="IPR013574">
    <property type="entry name" value="Glucan-bd_C/Surface_Ag-I/II_V"/>
</dbReference>
<accession>A0A0R2GUF7</accession>
<evidence type="ECO:0000259" key="1">
    <source>
        <dbReference type="Pfam" id="PF08363"/>
    </source>
</evidence>
<dbReference type="InterPro" id="IPR036234">
    <property type="entry name" value="SA_I/II_PAC_V_sf"/>
</dbReference>
<evidence type="ECO:0000313" key="2">
    <source>
        <dbReference type="EMBL" id="KRN44184.1"/>
    </source>
</evidence>
<organism evidence="2 3">
    <name type="scientific">Limosilactobacillus ingluviei</name>
    <dbReference type="NCBI Taxonomy" id="148604"/>
    <lineage>
        <taxon>Bacteria</taxon>
        <taxon>Bacillati</taxon>
        <taxon>Bacillota</taxon>
        <taxon>Bacilli</taxon>
        <taxon>Lactobacillales</taxon>
        <taxon>Lactobacillaceae</taxon>
        <taxon>Limosilactobacillus</taxon>
    </lineage>
</organism>
<protein>
    <recommendedName>
        <fullName evidence="1">Glucan-binding protein C/Surface antigen I/II V-domain domain-containing protein</fullName>
    </recommendedName>
</protein>
<sequence>MHKIAKIERTFSSFKAGDTSWFNAGEYIMVNSDPTDGFWYEGMTDVTYYDKYFDEFNNQIIFDKGAYIAVTSLNNSSTGDSIRTEGVATNNGIAYGLKGSSVTVHGNTLYSDTDNDYKGKFKQTDWDRSDSPTQYYGAGLIELKGNVVQLKFFTNFSSSMKGYGGTWATVSTIIPASEFNLRKPTPPTKPLKPEVTTSTVSYHYNVAQEK</sequence>
<reference evidence="2 3" key="1">
    <citation type="journal article" date="2015" name="Genome Announc.">
        <title>Expanding the biotechnology potential of lactobacilli through comparative genomics of 213 strains and associated genera.</title>
        <authorList>
            <person name="Sun Z."/>
            <person name="Harris H.M."/>
            <person name="McCann A."/>
            <person name="Guo C."/>
            <person name="Argimon S."/>
            <person name="Zhang W."/>
            <person name="Yang X."/>
            <person name="Jeffery I.B."/>
            <person name="Cooney J.C."/>
            <person name="Kagawa T.F."/>
            <person name="Liu W."/>
            <person name="Song Y."/>
            <person name="Salvetti E."/>
            <person name="Wrobel A."/>
            <person name="Rasinkangas P."/>
            <person name="Parkhill J."/>
            <person name="Rea M.C."/>
            <person name="O'Sullivan O."/>
            <person name="Ritari J."/>
            <person name="Douillard F.P."/>
            <person name="Paul Ross R."/>
            <person name="Yang R."/>
            <person name="Briner A.E."/>
            <person name="Felis G.E."/>
            <person name="de Vos W.M."/>
            <person name="Barrangou R."/>
            <person name="Klaenhammer T.R."/>
            <person name="Caufield P.W."/>
            <person name="Cui Y."/>
            <person name="Zhang H."/>
            <person name="O'Toole P.W."/>
        </authorList>
    </citation>
    <scope>NUCLEOTIDE SEQUENCE [LARGE SCALE GENOMIC DNA]</scope>
    <source>
        <strain evidence="2 3">DSM 14792</strain>
    </source>
</reference>
<dbReference type="PATRIC" id="fig|148604.4.peg.766"/>
<dbReference type="SUPFAM" id="SSF74914">
    <property type="entry name" value="V-region of surface antigen I/II (SA I/II, PAC)"/>
    <property type="match status" value="1"/>
</dbReference>
<dbReference type="Gene3D" id="2.60.530.10">
    <property type="entry name" value="Major cell-surface adhesin PAc"/>
    <property type="match status" value="1"/>
</dbReference>
<comment type="caution">
    <text evidence="2">The sequence shown here is derived from an EMBL/GenBank/DDBJ whole genome shotgun (WGS) entry which is preliminary data.</text>
</comment>
<feature type="domain" description="Glucan-binding protein C/Surface antigen I/II V-domain" evidence="1">
    <location>
        <begin position="46"/>
        <end position="160"/>
    </location>
</feature>
<gene>
    <name evidence="2" type="ORF">IV41_GL000753</name>
</gene>
<dbReference type="Pfam" id="PF08363">
    <property type="entry name" value="GbpC"/>
    <property type="match status" value="1"/>
</dbReference>